<dbReference type="OrthoDB" id="945117at2"/>
<dbReference type="RefSeq" id="WP_109683298.1">
    <property type="nucleotide sequence ID" value="NZ_QGGP01000009.1"/>
</dbReference>
<dbReference type="Proteomes" id="UP000245430">
    <property type="component" value="Unassembled WGS sequence"/>
</dbReference>
<dbReference type="EMBL" id="QGGP01000009">
    <property type="protein sequence ID" value="PWK17381.1"/>
    <property type="molecule type" value="Genomic_DNA"/>
</dbReference>
<gene>
    <name evidence="2" type="ORF">LX78_02713</name>
</gene>
<protein>
    <recommendedName>
        <fullName evidence="4">Outer membrane protein with beta-barrel domain</fullName>
    </recommendedName>
</protein>
<comment type="caution">
    <text evidence="2">The sequence shown here is derived from an EMBL/GenBank/DDBJ whole genome shotgun (WGS) entry which is preliminary data.</text>
</comment>
<organism evidence="2 3">
    <name type="scientific">Xanthomarina spongicola</name>
    <dbReference type="NCBI Taxonomy" id="570520"/>
    <lineage>
        <taxon>Bacteria</taxon>
        <taxon>Pseudomonadati</taxon>
        <taxon>Bacteroidota</taxon>
        <taxon>Flavobacteriia</taxon>
        <taxon>Flavobacteriales</taxon>
        <taxon>Flavobacteriaceae</taxon>
        <taxon>Xanthomarina</taxon>
    </lineage>
</organism>
<keyword evidence="3" id="KW-1185">Reference proteome</keyword>
<reference evidence="2 3" key="1">
    <citation type="submission" date="2018-05" db="EMBL/GenBank/DDBJ databases">
        <title>Genomic Encyclopedia of Archaeal and Bacterial Type Strains, Phase II (KMG-II): from individual species to whole genera.</title>
        <authorList>
            <person name="Goeker M."/>
        </authorList>
    </citation>
    <scope>NUCLEOTIDE SEQUENCE [LARGE SCALE GENOMIC DNA]</scope>
    <source>
        <strain evidence="2 3">DSM 22637</strain>
    </source>
</reference>
<keyword evidence="1" id="KW-0732">Signal</keyword>
<accession>A0A316DGR3</accession>
<evidence type="ECO:0000313" key="2">
    <source>
        <dbReference type="EMBL" id="PWK17381.1"/>
    </source>
</evidence>
<sequence>MKKLIITTVTALMFSVLSFAQSGLNIGGSIGFPYENYEGYDFSFAFNGDINYLFEVNSAFDLGIATGYGQAIGDSYYVGPIIGNFETPDYQYVPVAGAARFSANEKLVFGADIGYAISVSSAKDLYNNDYYTGGFYWRPMVGFNINETLQLNANYIGISDDYFYYGSFNLGFTVNIN</sequence>
<evidence type="ECO:0008006" key="4">
    <source>
        <dbReference type="Google" id="ProtNLM"/>
    </source>
</evidence>
<dbReference type="AlphaFoldDB" id="A0A316DGR3"/>
<proteinExistence type="predicted"/>
<evidence type="ECO:0000313" key="3">
    <source>
        <dbReference type="Proteomes" id="UP000245430"/>
    </source>
</evidence>
<feature type="chain" id="PRO_5016344156" description="Outer membrane protein with beta-barrel domain" evidence="1">
    <location>
        <begin position="21"/>
        <end position="177"/>
    </location>
</feature>
<name>A0A316DGR3_9FLAO</name>
<evidence type="ECO:0000256" key="1">
    <source>
        <dbReference type="SAM" id="SignalP"/>
    </source>
</evidence>
<feature type="signal peptide" evidence="1">
    <location>
        <begin position="1"/>
        <end position="20"/>
    </location>
</feature>